<feature type="binding site" evidence="5">
    <location>
        <position position="216"/>
    </location>
    <ligand>
        <name>Mg(2+)</name>
        <dbReference type="ChEBI" id="CHEBI:18420"/>
        <label>1</label>
        <note>catalytic</note>
    </ligand>
</feature>
<comment type="similarity">
    <text evidence="1">Belongs to the inositol monophosphatase superfamily.</text>
</comment>
<feature type="binding site" evidence="5">
    <location>
        <position position="70"/>
    </location>
    <ligand>
        <name>Mg(2+)</name>
        <dbReference type="ChEBI" id="CHEBI:18420"/>
        <label>1</label>
        <note>catalytic</note>
    </ligand>
</feature>
<dbReference type="GO" id="GO:0046872">
    <property type="term" value="F:metal ion binding"/>
    <property type="evidence" value="ECO:0007669"/>
    <property type="project" value="UniProtKB-KW"/>
</dbReference>
<dbReference type="InterPro" id="IPR000760">
    <property type="entry name" value="Inositol_monophosphatase-like"/>
</dbReference>
<dbReference type="Pfam" id="PF00459">
    <property type="entry name" value="Inositol_P"/>
    <property type="match status" value="1"/>
</dbReference>
<organism evidence="6 7">
    <name type="scientific">Novosphingobium pentaromativorans</name>
    <dbReference type="NCBI Taxonomy" id="205844"/>
    <lineage>
        <taxon>Bacteria</taxon>
        <taxon>Pseudomonadati</taxon>
        <taxon>Pseudomonadota</taxon>
        <taxon>Alphaproteobacteria</taxon>
        <taxon>Sphingomonadales</taxon>
        <taxon>Sphingomonadaceae</taxon>
        <taxon>Novosphingobium</taxon>
    </lineage>
</organism>
<evidence type="ECO:0000256" key="5">
    <source>
        <dbReference type="PIRSR" id="PIRSR600760-2"/>
    </source>
</evidence>
<dbReference type="Gene3D" id="3.30.540.10">
    <property type="entry name" value="Fructose-1,6-Bisphosphatase, subunit A, domain 1"/>
    <property type="match status" value="1"/>
</dbReference>
<evidence type="ECO:0000256" key="1">
    <source>
        <dbReference type="ARBA" id="ARBA00009759"/>
    </source>
</evidence>
<dbReference type="Proteomes" id="UP000249082">
    <property type="component" value="Unassembled WGS sequence"/>
</dbReference>
<name>A0A2W5QLH9_9SPHN</name>
<dbReference type="GO" id="GO:0008934">
    <property type="term" value="F:inositol monophosphate 1-phosphatase activity"/>
    <property type="evidence" value="ECO:0007669"/>
    <property type="project" value="TreeGrafter"/>
</dbReference>
<dbReference type="PANTHER" id="PTHR20854">
    <property type="entry name" value="INOSITOL MONOPHOSPHATASE"/>
    <property type="match status" value="1"/>
</dbReference>
<dbReference type="EMBL" id="QFPX01000006">
    <property type="protein sequence ID" value="PZQ55553.1"/>
    <property type="molecule type" value="Genomic_DNA"/>
</dbReference>
<feature type="binding site" evidence="5">
    <location>
        <position position="94"/>
    </location>
    <ligand>
        <name>Mg(2+)</name>
        <dbReference type="ChEBI" id="CHEBI:18420"/>
        <label>1</label>
        <note>catalytic</note>
    </ligand>
</feature>
<dbReference type="PROSITE" id="PS00629">
    <property type="entry name" value="IMP_1"/>
    <property type="match status" value="1"/>
</dbReference>
<accession>A0A2W5QLH9</accession>
<dbReference type="AlphaFoldDB" id="A0A2W5QLH9"/>
<feature type="binding site" evidence="5">
    <location>
        <position position="95"/>
    </location>
    <ligand>
        <name>Mg(2+)</name>
        <dbReference type="ChEBI" id="CHEBI:18420"/>
        <label>1</label>
        <note>catalytic</note>
    </ligand>
</feature>
<feature type="binding site" evidence="5">
    <location>
        <position position="92"/>
    </location>
    <ligand>
        <name>Mg(2+)</name>
        <dbReference type="ChEBI" id="CHEBI:18420"/>
        <label>1</label>
        <note>catalytic</note>
    </ligand>
</feature>
<dbReference type="SUPFAM" id="SSF56655">
    <property type="entry name" value="Carbohydrate phosphatase"/>
    <property type="match status" value="1"/>
</dbReference>
<keyword evidence="4 5" id="KW-0460">Magnesium</keyword>
<sequence length="270" mass="29281">MITPSLNAAVETIMREVSRDVILPHYQSLSSEQIVSKAVNDVVTVADRESEAILTERLTALLPDASVVGEEATFADEDELLKLKDRLCWIVDPLDGTNNFASGKAPFGMLIALADKGETLGGWILDCLTGRFCRASANGGAWVNEERLTARATGEQPPVAAISLIFTEESRRDRLRAEVAPHYRMVDIPRCAAEQYPRLALGQNDVAVFERTLPWDHAAGVLFLNEAGGKCARPDGSAYRVDEIGRTGLIGAASPALFEDLATRLSALED</sequence>
<comment type="cofactor">
    <cofactor evidence="5">
        <name>Mg(2+)</name>
        <dbReference type="ChEBI" id="CHEBI:18420"/>
    </cofactor>
</comment>
<dbReference type="Gene3D" id="3.40.190.80">
    <property type="match status" value="1"/>
</dbReference>
<gene>
    <name evidence="6" type="ORF">DI555_09625</name>
</gene>
<evidence type="ECO:0000256" key="2">
    <source>
        <dbReference type="ARBA" id="ARBA00022723"/>
    </source>
</evidence>
<keyword evidence="3" id="KW-0378">Hydrolase</keyword>
<dbReference type="InterPro" id="IPR020583">
    <property type="entry name" value="Inositol_monoP_metal-BS"/>
</dbReference>
<protein>
    <submittedName>
        <fullName evidence="6">Inositol monophosphatase</fullName>
    </submittedName>
</protein>
<evidence type="ECO:0000313" key="7">
    <source>
        <dbReference type="Proteomes" id="UP000249082"/>
    </source>
</evidence>
<dbReference type="GO" id="GO:0006020">
    <property type="term" value="P:inositol metabolic process"/>
    <property type="evidence" value="ECO:0007669"/>
    <property type="project" value="TreeGrafter"/>
</dbReference>
<reference evidence="6 7" key="1">
    <citation type="submission" date="2017-08" db="EMBL/GenBank/DDBJ databases">
        <title>Infants hospitalized years apart are colonized by the same room-sourced microbial strains.</title>
        <authorList>
            <person name="Brooks B."/>
            <person name="Olm M.R."/>
            <person name="Firek B.A."/>
            <person name="Baker R."/>
            <person name="Thomas B.C."/>
            <person name="Morowitz M.J."/>
            <person name="Banfield J.F."/>
        </authorList>
    </citation>
    <scope>NUCLEOTIDE SEQUENCE [LARGE SCALE GENOMIC DNA]</scope>
    <source>
        <strain evidence="6">S2_005_002_R2_33</strain>
    </source>
</reference>
<comment type="caution">
    <text evidence="6">The sequence shown here is derived from an EMBL/GenBank/DDBJ whole genome shotgun (WGS) entry which is preliminary data.</text>
</comment>
<keyword evidence="2 5" id="KW-0479">Metal-binding</keyword>
<evidence type="ECO:0000313" key="6">
    <source>
        <dbReference type="EMBL" id="PZQ55553.1"/>
    </source>
</evidence>
<evidence type="ECO:0000256" key="4">
    <source>
        <dbReference type="ARBA" id="ARBA00022842"/>
    </source>
</evidence>
<dbReference type="GO" id="GO:0007165">
    <property type="term" value="P:signal transduction"/>
    <property type="evidence" value="ECO:0007669"/>
    <property type="project" value="TreeGrafter"/>
</dbReference>
<dbReference type="PRINTS" id="PR00377">
    <property type="entry name" value="IMPHPHTASES"/>
</dbReference>
<evidence type="ECO:0000256" key="3">
    <source>
        <dbReference type="ARBA" id="ARBA00022801"/>
    </source>
</evidence>
<proteinExistence type="inferred from homology"/>
<dbReference type="PANTHER" id="PTHR20854:SF4">
    <property type="entry name" value="INOSITOL-1-MONOPHOSPHATASE-RELATED"/>
    <property type="match status" value="1"/>
</dbReference>